<keyword evidence="1" id="KW-0472">Membrane</keyword>
<name>A0AAD2KPA2_NEIME</name>
<evidence type="ECO:0000313" key="3">
    <source>
        <dbReference type="Proteomes" id="UP000069876"/>
    </source>
</evidence>
<dbReference type="EMBL" id="FFEF01000027">
    <property type="protein sequence ID" value="CWU28420.1"/>
    <property type="molecule type" value="Genomic_DNA"/>
</dbReference>
<reference evidence="2 3" key="1">
    <citation type="submission" date="2016-02" db="EMBL/GenBank/DDBJ databases">
        <authorList>
            <consortium name="Pathogen Informatics"/>
        </authorList>
    </citation>
    <scope>NUCLEOTIDE SEQUENCE [LARGE SCALE GENOMIC DNA]</scope>
    <source>
        <strain evidence="2 3">2842STDY5881531</strain>
    </source>
</reference>
<dbReference type="Proteomes" id="UP000069876">
    <property type="component" value="Unassembled WGS sequence"/>
</dbReference>
<dbReference type="AlphaFoldDB" id="A0AAD2KPA2"/>
<sequence length="53" mass="6050">MYSIVEIYIFVLAEIVYARYTILIHKLGNMGIVAGAIECGQLYIYGFFREAGR</sequence>
<protein>
    <submittedName>
        <fullName evidence="2">Uncharacterized protein</fullName>
    </submittedName>
</protein>
<accession>A0AAD2KPA2</accession>
<keyword evidence="1" id="KW-1133">Transmembrane helix</keyword>
<proteinExistence type="predicted"/>
<feature type="transmembrane region" description="Helical" evidence="1">
    <location>
        <begin position="7"/>
        <end position="24"/>
    </location>
</feature>
<keyword evidence="1" id="KW-0812">Transmembrane</keyword>
<comment type="caution">
    <text evidence="2">The sequence shown here is derived from an EMBL/GenBank/DDBJ whole genome shotgun (WGS) entry which is preliminary data.</text>
</comment>
<evidence type="ECO:0000256" key="1">
    <source>
        <dbReference type="SAM" id="Phobius"/>
    </source>
</evidence>
<gene>
    <name evidence="2" type="ORF">ERS514851_01766</name>
</gene>
<organism evidence="2 3">
    <name type="scientific">Neisseria meningitidis</name>
    <dbReference type="NCBI Taxonomy" id="487"/>
    <lineage>
        <taxon>Bacteria</taxon>
        <taxon>Pseudomonadati</taxon>
        <taxon>Pseudomonadota</taxon>
        <taxon>Betaproteobacteria</taxon>
        <taxon>Neisseriales</taxon>
        <taxon>Neisseriaceae</taxon>
        <taxon>Neisseria</taxon>
    </lineage>
</organism>
<evidence type="ECO:0000313" key="2">
    <source>
        <dbReference type="EMBL" id="CWU28420.1"/>
    </source>
</evidence>